<dbReference type="GO" id="GO:0006355">
    <property type="term" value="P:regulation of DNA-templated transcription"/>
    <property type="evidence" value="ECO:0007669"/>
    <property type="project" value="InterPro"/>
</dbReference>
<dbReference type="AlphaFoldDB" id="A0AAW4W680"/>
<name>A0AAW4W680_9FIRM</name>
<dbReference type="Gene3D" id="1.10.10.10">
    <property type="entry name" value="Winged helix-like DNA-binding domain superfamily/Winged helix DNA-binding domain"/>
    <property type="match status" value="1"/>
</dbReference>
<dbReference type="FunFam" id="1.10.10.10:FF:000018">
    <property type="entry name" value="DNA-binding response regulator ResD"/>
    <property type="match status" value="1"/>
</dbReference>
<sequence>MLILTFEDSEEEILNHIISCVNTGARVFQVIENAKTNLSYGDIVILLDKRELFRKQEKIDLSFIEFEILHLLMRSPGRVFSKEQIYDIIWNEPYSGDYNVVMRHICNIREKIEDDPGHPVYIQTVRGVGYRFNGNLGSE</sequence>
<organism evidence="6 7">
    <name type="scientific">Blautia fusiformis</name>
    <dbReference type="NCBI Taxonomy" id="2881264"/>
    <lineage>
        <taxon>Bacteria</taxon>
        <taxon>Bacillati</taxon>
        <taxon>Bacillota</taxon>
        <taxon>Clostridia</taxon>
        <taxon>Lachnospirales</taxon>
        <taxon>Lachnospiraceae</taxon>
        <taxon>Blautia</taxon>
    </lineage>
</organism>
<dbReference type="SUPFAM" id="SSF46894">
    <property type="entry name" value="C-terminal effector domain of the bipartite response regulators"/>
    <property type="match status" value="1"/>
</dbReference>
<evidence type="ECO:0000256" key="1">
    <source>
        <dbReference type="ARBA" id="ARBA00022553"/>
    </source>
</evidence>
<comment type="caution">
    <text evidence="6">The sequence shown here is derived from an EMBL/GenBank/DDBJ whole genome shotgun (WGS) entry which is preliminary data.</text>
</comment>
<dbReference type="GO" id="GO:0032993">
    <property type="term" value="C:protein-DNA complex"/>
    <property type="evidence" value="ECO:0007669"/>
    <property type="project" value="TreeGrafter"/>
</dbReference>
<dbReference type="PROSITE" id="PS51755">
    <property type="entry name" value="OMPR_PHOB"/>
    <property type="match status" value="1"/>
</dbReference>
<keyword evidence="3 4" id="KW-0238">DNA-binding</keyword>
<dbReference type="InterPro" id="IPR001867">
    <property type="entry name" value="OmpR/PhoB-type_DNA-bd"/>
</dbReference>
<evidence type="ECO:0000256" key="2">
    <source>
        <dbReference type="ARBA" id="ARBA00023012"/>
    </source>
</evidence>
<gene>
    <name evidence="6" type="ORF">LKD40_13745</name>
</gene>
<dbReference type="GO" id="GO:0000156">
    <property type="term" value="F:phosphorelay response regulator activity"/>
    <property type="evidence" value="ECO:0007669"/>
    <property type="project" value="TreeGrafter"/>
</dbReference>
<dbReference type="InterPro" id="IPR016032">
    <property type="entry name" value="Sig_transdc_resp-reg_C-effctor"/>
</dbReference>
<dbReference type="Proteomes" id="UP001198612">
    <property type="component" value="Unassembled WGS sequence"/>
</dbReference>
<dbReference type="CDD" id="cd00383">
    <property type="entry name" value="trans_reg_C"/>
    <property type="match status" value="1"/>
</dbReference>
<dbReference type="SMART" id="SM00862">
    <property type="entry name" value="Trans_reg_C"/>
    <property type="match status" value="1"/>
</dbReference>
<dbReference type="RefSeq" id="WP_110102445.1">
    <property type="nucleotide sequence ID" value="NZ_JAJEQQ010000025.1"/>
</dbReference>
<reference evidence="6 7" key="1">
    <citation type="submission" date="2021-10" db="EMBL/GenBank/DDBJ databases">
        <title>Anaerobic single-cell dispensing facilitates the cultivation of human gut bacteria.</title>
        <authorList>
            <person name="Afrizal A."/>
        </authorList>
    </citation>
    <scope>NUCLEOTIDE SEQUENCE [LARGE SCALE GENOMIC DNA]</scope>
    <source>
        <strain evidence="6 7">CLA-AA-H217</strain>
    </source>
</reference>
<evidence type="ECO:0000259" key="5">
    <source>
        <dbReference type="PROSITE" id="PS51755"/>
    </source>
</evidence>
<feature type="DNA-binding region" description="OmpR/PhoB-type" evidence="4">
    <location>
        <begin position="35"/>
        <end position="134"/>
    </location>
</feature>
<dbReference type="PANTHER" id="PTHR48111:SF40">
    <property type="entry name" value="PHOSPHATE REGULON TRANSCRIPTIONAL REGULATORY PROTEIN PHOB"/>
    <property type="match status" value="1"/>
</dbReference>
<protein>
    <submittedName>
        <fullName evidence="6">Response regulator transcription factor</fullName>
    </submittedName>
</protein>
<evidence type="ECO:0000256" key="4">
    <source>
        <dbReference type="PROSITE-ProRule" id="PRU01091"/>
    </source>
</evidence>
<accession>A0AAW4W680</accession>
<feature type="domain" description="OmpR/PhoB-type" evidence="5">
    <location>
        <begin position="35"/>
        <end position="134"/>
    </location>
</feature>
<evidence type="ECO:0000256" key="3">
    <source>
        <dbReference type="ARBA" id="ARBA00023125"/>
    </source>
</evidence>
<dbReference type="EMBL" id="JAJEQQ010000025">
    <property type="protein sequence ID" value="MCC2228851.1"/>
    <property type="molecule type" value="Genomic_DNA"/>
</dbReference>
<dbReference type="Pfam" id="PF00486">
    <property type="entry name" value="Trans_reg_C"/>
    <property type="match status" value="1"/>
</dbReference>
<dbReference type="PANTHER" id="PTHR48111">
    <property type="entry name" value="REGULATOR OF RPOS"/>
    <property type="match status" value="1"/>
</dbReference>
<dbReference type="InterPro" id="IPR039420">
    <property type="entry name" value="WalR-like"/>
</dbReference>
<dbReference type="GO" id="GO:0005829">
    <property type="term" value="C:cytosol"/>
    <property type="evidence" value="ECO:0007669"/>
    <property type="project" value="TreeGrafter"/>
</dbReference>
<keyword evidence="1" id="KW-0597">Phosphoprotein</keyword>
<proteinExistence type="predicted"/>
<dbReference type="InterPro" id="IPR036388">
    <property type="entry name" value="WH-like_DNA-bd_sf"/>
</dbReference>
<keyword evidence="2" id="KW-0902">Two-component regulatory system</keyword>
<evidence type="ECO:0000313" key="6">
    <source>
        <dbReference type="EMBL" id="MCC2228851.1"/>
    </source>
</evidence>
<evidence type="ECO:0000313" key="7">
    <source>
        <dbReference type="Proteomes" id="UP001198612"/>
    </source>
</evidence>
<dbReference type="GO" id="GO:0000976">
    <property type="term" value="F:transcription cis-regulatory region binding"/>
    <property type="evidence" value="ECO:0007669"/>
    <property type="project" value="TreeGrafter"/>
</dbReference>
<keyword evidence="7" id="KW-1185">Reference proteome</keyword>